<accession>A0A9N7NUE4</accession>
<dbReference type="GO" id="GO:0000976">
    <property type="term" value="F:transcription cis-regulatory region binding"/>
    <property type="evidence" value="ECO:0007669"/>
    <property type="project" value="TreeGrafter"/>
</dbReference>
<name>A0A9N7NUE4_STRHE</name>
<dbReference type="InterPro" id="IPR044810">
    <property type="entry name" value="WRKY_plant"/>
</dbReference>
<comment type="subcellular location">
    <subcellularLocation>
        <location evidence="1">Nucleus</location>
    </subcellularLocation>
</comment>
<feature type="domain" description="WRKY" evidence="7">
    <location>
        <begin position="134"/>
        <end position="196"/>
    </location>
</feature>
<dbReference type="OrthoDB" id="1888929at2759"/>
<keyword evidence="4" id="KW-0804">Transcription</keyword>
<evidence type="ECO:0000256" key="2">
    <source>
        <dbReference type="ARBA" id="ARBA00023015"/>
    </source>
</evidence>
<organism evidence="8 9">
    <name type="scientific">Striga hermonthica</name>
    <name type="common">Purple witchweed</name>
    <name type="synonym">Buchnera hermonthica</name>
    <dbReference type="NCBI Taxonomy" id="68872"/>
    <lineage>
        <taxon>Eukaryota</taxon>
        <taxon>Viridiplantae</taxon>
        <taxon>Streptophyta</taxon>
        <taxon>Embryophyta</taxon>
        <taxon>Tracheophyta</taxon>
        <taxon>Spermatophyta</taxon>
        <taxon>Magnoliopsida</taxon>
        <taxon>eudicotyledons</taxon>
        <taxon>Gunneridae</taxon>
        <taxon>Pentapetalae</taxon>
        <taxon>asterids</taxon>
        <taxon>lamiids</taxon>
        <taxon>Lamiales</taxon>
        <taxon>Orobanchaceae</taxon>
        <taxon>Buchnereae</taxon>
        <taxon>Striga</taxon>
    </lineage>
</organism>
<evidence type="ECO:0000313" key="9">
    <source>
        <dbReference type="Proteomes" id="UP001153555"/>
    </source>
</evidence>
<evidence type="ECO:0000259" key="7">
    <source>
        <dbReference type="PROSITE" id="PS50811"/>
    </source>
</evidence>
<dbReference type="PANTHER" id="PTHR32096">
    <property type="entry name" value="WRKY TRANSCRIPTION FACTOR 30-RELATED-RELATED"/>
    <property type="match status" value="1"/>
</dbReference>
<dbReference type="Gene3D" id="2.20.25.80">
    <property type="entry name" value="WRKY domain"/>
    <property type="match status" value="1"/>
</dbReference>
<keyword evidence="9" id="KW-1185">Reference proteome</keyword>
<dbReference type="GO" id="GO:0010150">
    <property type="term" value="P:leaf senescence"/>
    <property type="evidence" value="ECO:0007669"/>
    <property type="project" value="UniProtKB-ARBA"/>
</dbReference>
<keyword evidence="5" id="KW-0539">Nucleus</keyword>
<evidence type="ECO:0000256" key="3">
    <source>
        <dbReference type="ARBA" id="ARBA00023125"/>
    </source>
</evidence>
<dbReference type="SMART" id="SM00774">
    <property type="entry name" value="WRKY"/>
    <property type="match status" value="1"/>
</dbReference>
<dbReference type="EMBL" id="CACSLK010030875">
    <property type="protein sequence ID" value="CAA0838223.1"/>
    <property type="molecule type" value="Genomic_DNA"/>
</dbReference>
<evidence type="ECO:0000313" key="8">
    <source>
        <dbReference type="EMBL" id="CAA0838223.1"/>
    </source>
</evidence>
<dbReference type="GO" id="GO:0010193">
    <property type="term" value="P:response to ozone"/>
    <property type="evidence" value="ECO:0007669"/>
    <property type="project" value="UniProtKB-ARBA"/>
</dbReference>
<protein>
    <submittedName>
        <fullName evidence="8">Probable WRKY transcription factor 41</fullName>
    </submittedName>
</protein>
<evidence type="ECO:0000256" key="5">
    <source>
        <dbReference type="ARBA" id="ARBA00023242"/>
    </source>
</evidence>
<keyword evidence="2" id="KW-0805">Transcription regulation</keyword>
<reference evidence="8" key="1">
    <citation type="submission" date="2019-12" db="EMBL/GenBank/DDBJ databases">
        <authorList>
            <person name="Scholes J."/>
        </authorList>
    </citation>
    <scope>NUCLEOTIDE SEQUENCE</scope>
</reference>
<evidence type="ECO:0000256" key="6">
    <source>
        <dbReference type="ARBA" id="ARBA00060850"/>
    </source>
</evidence>
<comment type="similarity">
    <text evidence="6">Belongs to the WRKY group III family.</text>
</comment>
<dbReference type="AlphaFoldDB" id="A0A9N7NUE4"/>
<sequence length="333" mass="37828">MEKSSSLPWEYSTLINELTQGMEKAKQLHFHLCSSSPPEEQDFLVQRILSSYEKALSILEWNGSVTGQAQVPTLVSGRLDSSVSTDGNPISEDLINKTWRDHQEFTATKKRKLQPTWTEQVRVDSVTGLDGPSDDGFGWRKYGQKDILGAKYPRSYYRCTYRHAQNCWAAKQVQRSDNDPNVFEITYKGAHTCNQSSFDQKQHTSQNQLEELEQNDQMRLSFIKANLRVATDNFDNIDNNKYEESYDLSLCSLIGEDYLGPSYFSPVSTCQVQGSGENYYDYQNQELATESSFSESMSTHASTTNSPIGGMEFRAELFGLDSNFPFDCSGYFT</sequence>
<comment type="caution">
    <text evidence="8">The sequence shown here is derived from an EMBL/GenBank/DDBJ whole genome shotgun (WGS) entry which is preliminary data.</text>
</comment>
<dbReference type="SUPFAM" id="SSF118290">
    <property type="entry name" value="WRKY DNA-binding domain"/>
    <property type="match status" value="1"/>
</dbReference>
<dbReference type="Proteomes" id="UP001153555">
    <property type="component" value="Unassembled WGS sequence"/>
</dbReference>
<dbReference type="FunFam" id="2.20.25.80:FF:000009">
    <property type="entry name" value="WRKY transcription factor 53"/>
    <property type="match status" value="1"/>
</dbReference>
<evidence type="ECO:0000256" key="4">
    <source>
        <dbReference type="ARBA" id="ARBA00023163"/>
    </source>
</evidence>
<proteinExistence type="inferred from homology"/>
<dbReference type="GO" id="GO:0042542">
    <property type="term" value="P:response to hydrogen peroxide"/>
    <property type="evidence" value="ECO:0007669"/>
    <property type="project" value="UniProtKB-ARBA"/>
</dbReference>
<dbReference type="PANTHER" id="PTHR32096:SF36">
    <property type="entry name" value="WRKY TRANSCRIPTION FACTOR 41-RELATED"/>
    <property type="match status" value="1"/>
</dbReference>
<gene>
    <name evidence="8" type="ORF">SHERM_04832</name>
</gene>
<dbReference type="PROSITE" id="PS50811">
    <property type="entry name" value="WRKY"/>
    <property type="match status" value="1"/>
</dbReference>
<dbReference type="GO" id="GO:0009751">
    <property type="term" value="P:response to salicylic acid"/>
    <property type="evidence" value="ECO:0007669"/>
    <property type="project" value="UniProtKB-ARBA"/>
</dbReference>
<evidence type="ECO:0000256" key="1">
    <source>
        <dbReference type="ARBA" id="ARBA00004123"/>
    </source>
</evidence>
<dbReference type="GO" id="GO:0005634">
    <property type="term" value="C:nucleus"/>
    <property type="evidence" value="ECO:0007669"/>
    <property type="project" value="UniProtKB-SubCell"/>
</dbReference>
<dbReference type="GO" id="GO:0003700">
    <property type="term" value="F:DNA-binding transcription factor activity"/>
    <property type="evidence" value="ECO:0007669"/>
    <property type="project" value="InterPro"/>
</dbReference>
<dbReference type="Pfam" id="PF03106">
    <property type="entry name" value="WRKY"/>
    <property type="match status" value="1"/>
</dbReference>
<keyword evidence="3" id="KW-0238">DNA-binding</keyword>
<dbReference type="InterPro" id="IPR036576">
    <property type="entry name" value="WRKY_dom_sf"/>
</dbReference>
<dbReference type="InterPro" id="IPR003657">
    <property type="entry name" value="WRKY_dom"/>
</dbReference>